<dbReference type="AlphaFoldDB" id="A0A369C8W8"/>
<proteinExistence type="predicted"/>
<keyword evidence="2" id="KW-1185">Reference proteome</keyword>
<protein>
    <submittedName>
        <fullName evidence="1">Uncharacterized protein</fullName>
    </submittedName>
</protein>
<dbReference type="RefSeq" id="WP_114279801.1">
    <property type="nucleotide sequence ID" value="NZ_QPJY01000005.1"/>
</dbReference>
<reference evidence="1 2" key="1">
    <citation type="submission" date="2018-07" db="EMBL/GenBank/DDBJ databases">
        <title>Genomic Encyclopedia of Type Strains, Phase IV (KMG-IV): sequencing the most valuable type-strain genomes for metagenomic binning, comparative biology and taxonomic classification.</title>
        <authorList>
            <person name="Goeker M."/>
        </authorList>
    </citation>
    <scope>NUCLEOTIDE SEQUENCE [LARGE SCALE GENOMIC DNA]</scope>
    <source>
        <strain evidence="1 2">DSM 26407</strain>
    </source>
</reference>
<accession>A0A369C8W8</accession>
<organism evidence="1 2">
    <name type="scientific">Thioalbus denitrificans</name>
    <dbReference type="NCBI Taxonomy" id="547122"/>
    <lineage>
        <taxon>Bacteria</taxon>
        <taxon>Pseudomonadati</taxon>
        <taxon>Pseudomonadota</taxon>
        <taxon>Gammaproteobacteria</taxon>
        <taxon>Chromatiales</taxon>
        <taxon>Ectothiorhodospiraceae</taxon>
        <taxon>Thioalbus</taxon>
    </lineage>
</organism>
<dbReference type="InterPro" id="IPR045613">
    <property type="entry name" value="DUF6448"/>
</dbReference>
<dbReference type="Proteomes" id="UP000252707">
    <property type="component" value="Unassembled WGS sequence"/>
</dbReference>
<comment type="caution">
    <text evidence="1">The sequence shown here is derived from an EMBL/GenBank/DDBJ whole genome shotgun (WGS) entry which is preliminary data.</text>
</comment>
<gene>
    <name evidence="1" type="ORF">DFQ59_10515</name>
</gene>
<dbReference type="OrthoDB" id="2168082at2"/>
<evidence type="ECO:0000313" key="1">
    <source>
        <dbReference type="EMBL" id="RCX30183.1"/>
    </source>
</evidence>
<dbReference type="Pfam" id="PF20046">
    <property type="entry name" value="DUF6448"/>
    <property type="match status" value="1"/>
</dbReference>
<name>A0A369C8W8_9GAMM</name>
<dbReference type="EMBL" id="QPJY01000005">
    <property type="protein sequence ID" value="RCX30183.1"/>
    <property type="molecule type" value="Genomic_DNA"/>
</dbReference>
<sequence length="234" mass="25269">MHPLTLSARQTQILIVITLVAVDRFVAPLTGAAIPGLGAEGGLLLLWAIGHCDTLDGPLAGLARKALEENNLNLVLPWVRPEDDPEIRQVFDHAQAVRNLGPEARTLADPHFLETLIRVHRAGEGAAFTGLKPAGLDLGPAVPAADRALETGSPDEVIKLLLEAVSSGVNTRFQAASGRRDFDRNDVAAGRRYVEAYVPYVHYVERLWEAATGEVHGHYAEHGPHEGGHAEHEH</sequence>
<evidence type="ECO:0000313" key="2">
    <source>
        <dbReference type="Proteomes" id="UP000252707"/>
    </source>
</evidence>